<dbReference type="SMART" id="SM00357">
    <property type="entry name" value="CSP"/>
    <property type="match status" value="1"/>
</dbReference>
<dbReference type="InterPro" id="IPR019844">
    <property type="entry name" value="CSD_CS"/>
</dbReference>
<protein>
    <submittedName>
        <fullName evidence="4">DNA-binding protein</fullName>
    </submittedName>
</protein>
<feature type="transmembrane region" description="Helical" evidence="2">
    <location>
        <begin position="51"/>
        <end position="73"/>
    </location>
</feature>
<keyword evidence="2" id="KW-0472">Membrane</keyword>
<name>A0A1Q8SX77_9GAMM</name>
<dbReference type="Proteomes" id="UP000186878">
    <property type="component" value="Unassembled WGS sequence"/>
</dbReference>
<sequence length="160" mass="17530">MNSKVILRCTLISLLLSIPSPLLIGLLITLISSMLATDLTWFLNVEGVSAMYGATVIAVFIVLWLGTLAMALLSPASPRAVTAAMLADVENDDRELGEVKWFNVNKGYGFITRADGEDVFVHFRALRGKGHRTLAEGQKVRYHVIENERGLQADDVTVIT</sequence>
<accession>A0A1Q8SX77</accession>
<dbReference type="CDD" id="cd04458">
    <property type="entry name" value="CSP_CDS"/>
    <property type="match status" value="1"/>
</dbReference>
<evidence type="ECO:0000256" key="2">
    <source>
        <dbReference type="SAM" id="Phobius"/>
    </source>
</evidence>
<dbReference type="InterPro" id="IPR002059">
    <property type="entry name" value="CSP_DNA-bd"/>
</dbReference>
<organism evidence="4 5">
    <name type="scientific">Salinicola socius</name>
    <dbReference type="NCBI Taxonomy" id="404433"/>
    <lineage>
        <taxon>Bacteria</taxon>
        <taxon>Pseudomonadati</taxon>
        <taxon>Pseudomonadota</taxon>
        <taxon>Gammaproteobacteria</taxon>
        <taxon>Oceanospirillales</taxon>
        <taxon>Halomonadaceae</taxon>
        <taxon>Salinicola</taxon>
    </lineage>
</organism>
<dbReference type="RefSeq" id="WP_075568184.1">
    <property type="nucleotide sequence ID" value="NZ_MSDO01000001.1"/>
</dbReference>
<dbReference type="InterPro" id="IPR012340">
    <property type="entry name" value="NA-bd_OB-fold"/>
</dbReference>
<dbReference type="AlphaFoldDB" id="A0A1Q8SX77"/>
<evidence type="ECO:0000313" key="5">
    <source>
        <dbReference type="Proteomes" id="UP000186878"/>
    </source>
</evidence>
<dbReference type="InterPro" id="IPR050181">
    <property type="entry name" value="Cold_shock_domain"/>
</dbReference>
<comment type="caution">
    <text evidence="4">The sequence shown here is derived from an EMBL/GenBank/DDBJ whole genome shotgun (WGS) entry which is preliminary data.</text>
</comment>
<dbReference type="PROSITE" id="PS51857">
    <property type="entry name" value="CSD_2"/>
    <property type="match status" value="1"/>
</dbReference>
<dbReference type="SUPFAM" id="SSF50249">
    <property type="entry name" value="Nucleic acid-binding proteins"/>
    <property type="match status" value="1"/>
</dbReference>
<evidence type="ECO:0000256" key="1">
    <source>
        <dbReference type="RuleBase" id="RU000408"/>
    </source>
</evidence>
<gene>
    <name evidence="4" type="ORF">BTW07_00470</name>
</gene>
<dbReference type="GO" id="GO:0003677">
    <property type="term" value="F:DNA binding"/>
    <property type="evidence" value="ECO:0007669"/>
    <property type="project" value="UniProtKB-KW"/>
</dbReference>
<dbReference type="PANTHER" id="PTHR11544">
    <property type="entry name" value="COLD SHOCK DOMAIN CONTAINING PROTEINS"/>
    <property type="match status" value="1"/>
</dbReference>
<feature type="transmembrane region" description="Helical" evidence="2">
    <location>
        <begin position="12"/>
        <end position="31"/>
    </location>
</feature>
<reference evidence="4 5" key="1">
    <citation type="submission" date="2016-12" db="EMBL/GenBank/DDBJ databases">
        <title>Draft genome sequences of strains Salinicola socius SMB35, Salinicola sp. MH3R3-1 and Chromohalobacter sp. SMB17 from the Verkhnekamsk potash mining region of Russia.</title>
        <authorList>
            <person name="Mavrodi D.V."/>
            <person name="Olsson B.E."/>
            <person name="Korsakova E.S."/>
            <person name="Pyankova A."/>
            <person name="Mavrodi O.V."/>
            <person name="Plotnikova E.G."/>
        </authorList>
    </citation>
    <scope>NUCLEOTIDE SEQUENCE [LARGE SCALE GENOMIC DNA]</scope>
    <source>
        <strain evidence="4 5">SMB35</strain>
    </source>
</reference>
<evidence type="ECO:0000259" key="3">
    <source>
        <dbReference type="PROSITE" id="PS51857"/>
    </source>
</evidence>
<comment type="subcellular location">
    <subcellularLocation>
        <location evidence="1">Cytoplasm</location>
    </subcellularLocation>
</comment>
<dbReference type="InterPro" id="IPR011129">
    <property type="entry name" value="CSD"/>
</dbReference>
<dbReference type="PROSITE" id="PS00352">
    <property type="entry name" value="CSD_1"/>
    <property type="match status" value="1"/>
</dbReference>
<evidence type="ECO:0000313" key="4">
    <source>
        <dbReference type="EMBL" id="OLO06013.1"/>
    </source>
</evidence>
<dbReference type="Pfam" id="PF00313">
    <property type="entry name" value="CSD"/>
    <property type="match status" value="1"/>
</dbReference>
<dbReference type="GO" id="GO:0005829">
    <property type="term" value="C:cytosol"/>
    <property type="evidence" value="ECO:0007669"/>
    <property type="project" value="UniProtKB-ARBA"/>
</dbReference>
<dbReference type="EMBL" id="MSDO01000001">
    <property type="protein sequence ID" value="OLO06013.1"/>
    <property type="molecule type" value="Genomic_DNA"/>
</dbReference>
<keyword evidence="5" id="KW-1185">Reference proteome</keyword>
<dbReference type="STRING" id="404433.BTW07_00470"/>
<dbReference type="OrthoDB" id="9810590at2"/>
<dbReference type="PRINTS" id="PR00050">
    <property type="entry name" value="COLDSHOCK"/>
</dbReference>
<dbReference type="Gene3D" id="2.40.50.140">
    <property type="entry name" value="Nucleic acid-binding proteins"/>
    <property type="match status" value="1"/>
</dbReference>
<keyword evidence="2" id="KW-0812">Transmembrane</keyword>
<feature type="domain" description="CSD" evidence="3">
    <location>
        <begin position="94"/>
        <end position="158"/>
    </location>
</feature>
<keyword evidence="2" id="KW-1133">Transmembrane helix</keyword>
<keyword evidence="4" id="KW-0238">DNA-binding</keyword>
<proteinExistence type="predicted"/>